<dbReference type="EMBL" id="JAJHNU010000001">
    <property type="protein sequence ID" value="MDN4121203.1"/>
    <property type="molecule type" value="Genomic_DNA"/>
</dbReference>
<name>A0ABT8EIU8_9BURK</name>
<dbReference type="Proteomes" id="UP001168613">
    <property type="component" value="Unassembled WGS sequence"/>
</dbReference>
<dbReference type="RefSeq" id="WP_266124828.1">
    <property type="nucleotide sequence ID" value="NZ_JAJHNU010000001.1"/>
</dbReference>
<accession>A0ABT8EIU8</accession>
<keyword evidence="2" id="KW-1185">Reference proteome</keyword>
<reference evidence="1" key="1">
    <citation type="submission" date="2021-11" db="EMBL/GenBank/DDBJ databases">
        <title>Draft genome sequence of Alcaligenes endophyticus type strain CCUG 75668T.</title>
        <authorList>
            <person name="Salva-Serra F."/>
            <person name="Duran R.E."/>
            <person name="Seeger M."/>
            <person name="Moore E.R.B."/>
            <person name="Jaen-Luchoro D."/>
        </authorList>
    </citation>
    <scope>NUCLEOTIDE SEQUENCE</scope>
    <source>
        <strain evidence="1">CCUG 75668</strain>
    </source>
</reference>
<proteinExistence type="predicted"/>
<comment type="caution">
    <text evidence="1">The sequence shown here is derived from an EMBL/GenBank/DDBJ whole genome shotgun (WGS) entry which is preliminary data.</text>
</comment>
<sequence length="71" mass="8565">MRIEICKHHRESPPRVSGCLACEYEEAQQQLQRFNILHSRMMAFVRNPRNADRRTLEQFRSAFLQEFNQTI</sequence>
<evidence type="ECO:0000313" key="2">
    <source>
        <dbReference type="Proteomes" id="UP001168613"/>
    </source>
</evidence>
<protein>
    <submittedName>
        <fullName evidence="1">Uncharacterized protein</fullName>
    </submittedName>
</protein>
<organism evidence="1 2">
    <name type="scientific">Alcaligenes endophyticus</name>
    <dbReference type="NCBI Taxonomy" id="1929088"/>
    <lineage>
        <taxon>Bacteria</taxon>
        <taxon>Pseudomonadati</taxon>
        <taxon>Pseudomonadota</taxon>
        <taxon>Betaproteobacteria</taxon>
        <taxon>Burkholderiales</taxon>
        <taxon>Alcaligenaceae</taxon>
        <taxon>Alcaligenes</taxon>
    </lineage>
</organism>
<evidence type="ECO:0000313" key="1">
    <source>
        <dbReference type="EMBL" id="MDN4121203.1"/>
    </source>
</evidence>
<gene>
    <name evidence="1" type="ORF">LMS43_07885</name>
</gene>